<protein>
    <submittedName>
        <fullName evidence="1">Uncharacterized protein</fullName>
    </submittedName>
</protein>
<name>A0A9I9EGU9_CUCME</name>
<accession>A0A9I9EGU9</accession>
<reference evidence="1" key="1">
    <citation type="submission" date="2023-03" db="UniProtKB">
        <authorList>
            <consortium name="EnsemblPlants"/>
        </authorList>
    </citation>
    <scope>IDENTIFICATION</scope>
</reference>
<organism evidence="1">
    <name type="scientific">Cucumis melo</name>
    <name type="common">Muskmelon</name>
    <dbReference type="NCBI Taxonomy" id="3656"/>
    <lineage>
        <taxon>Eukaryota</taxon>
        <taxon>Viridiplantae</taxon>
        <taxon>Streptophyta</taxon>
        <taxon>Embryophyta</taxon>
        <taxon>Tracheophyta</taxon>
        <taxon>Spermatophyta</taxon>
        <taxon>Magnoliopsida</taxon>
        <taxon>eudicotyledons</taxon>
        <taxon>Gunneridae</taxon>
        <taxon>Pentapetalae</taxon>
        <taxon>rosids</taxon>
        <taxon>fabids</taxon>
        <taxon>Cucurbitales</taxon>
        <taxon>Cucurbitaceae</taxon>
        <taxon>Benincaseae</taxon>
        <taxon>Cucumis</taxon>
    </lineage>
</organism>
<dbReference type="AlphaFoldDB" id="A0A9I9EGU9"/>
<dbReference type="Gramene" id="MELO3C033288.2.1">
    <property type="protein sequence ID" value="MELO3C033288.2.1"/>
    <property type="gene ID" value="MELO3C033288.2"/>
</dbReference>
<proteinExistence type="predicted"/>
<evidence type="ECO:0000313" key="1">
    <source>
        <dbReference type="EnsemblPlants" id="MELO3C033288.2.1"/>
    </source>
</evidence>
<dbReference type="EnsemblPlants" id="MELO3C033288.2.1">
    <property type="protein sequence ID" value="MELO3C033288.2.1"/>
    <property type="gene ID" value="MELO3C033288.2"/>
</dbReference>
<sequence length="200" mass="22146">MLLSNASNSHTFTVSRLLKLEEIKRSGTGGRQDPYMYKLASPFWNLPVIFPVRGRIIDEFKFVKGSYNNVVNKLGNMPLIVIMGQDLGWNNYNIIQDRATQMAKVMKLGVIISTVECNPCSNRNCLKLQTCSFGASKASRNERNFDGMLSSKSLDIHGAMTAISSISNGEGQIIKLFRKSSDYLGNGTFSSSNQFNGCIP</sequence>